<dbReference type="AlphaFoldDB" id="A0A815IQK8"/>
<feature type="non-terminal residue" evidence="1">
    <location>
        <position position="26"/>
    </location>
</feature>
<proteinExistence type="predicted"/>
<dbReference type="Proteomes" id="UP000663834">
    <property type="component" value="Unassembled WGS sequence"/>
</dbReference>
<evidence type="ECO:0000313" key="2">
    <source>
        <dbReference type="EMBL" id="CAF5221497.1"/>
    </source>
</evidence>
<evidence type="ECO:0000313" key="3">
    <source>
        <dbReference type="Proteomes" id="UP000663834"/>
    </source>
</evidence>
<name>A0A815IQK8_9BILA</name>
<dbReference type="Proteomes" id="UP000681720">
    <property type="component" value="Unassembled WGS sequence"/>
</dbReference>
<accession>A0A815IQK8</accession>
<evidence type="ECO:0000313" key="1">
    <source>
        <dbReference type="EMBL" id="CAF1368954.1"/>
    </source>
</evidence>
<reference evidence="1" key="1">
    <citation type="submission" date="2021-02" db="EMBL/GenBank/DDBJ databases">
        <authorList>
            <person name="Nowell W R."/>
        </authorList>
    </citation>
    <scope>NUCLEOTIDE SEQUENCE</scope>
</reference>
<sequence length="26" mass="2802">MSTIFERLDQLISLNVSSADIGPVPV</sequence>
<comment type="caution">
    <text evidence="1">The sequence shown here is derived from an EMBL/GenBank/DDBJ whole genome shotgun (WGS) entry which is preliminary data.</text>
</comment>
<organism evidence="1 3">
    <name type="scientific">Rotaria magnacalcarata</name>
    <dbReference type="NCBI Taxonomy" id="392030"/>
    <lineage>
        <taxon>Eukaryota</taxon>
        <taxon>Metazoa</taxon>
        <taxon>Spiralia</taxon>
        <taxon>Gnathifera</taxon>
        <taxon>Rotifera</taxon>
        <taxon>Eurotatoria</taxon>
        <taxon>Bdelloidea</taxon>
        <taxon>Philodinida</taxon>
        <taxon>Philodinidae</taxon>
        <taxon>Rotaria</taxon>
    </lineage>
</organism>
<protein>
    <submittedName>
        <fullName evidence="1">Uncharacterized protein</fullName>
    </submittedName>
</protein>
<dbReference type="EMBL" id="CAJOBJ010366860">
    <property type="protein sequence ID" value="CAF5221497.1"/>
    <property type="molecule type" value="Genomic_DNA"/>
</dbReference>
<dbReference type="EMBL" id="CAJNOW010003008">
    <property type="protein sequence ID" value="CAF1368954.1"/>
    <property type="molecule type" value="Genomic_DNA"/>
</dbReference>
<gene>
    <name evidence="2" type="ORF">GIL414_LOCUS84578</name>
    <name evidence="1" type="ORF">KQP761_LOCUS8121</name>
</gene>